<evidence type="ECO:0000313" key="9">
    <source>
        <dbReference type="EMBL" id="KAG7730275.1"/>
    </source>
</evidence>
<dbReference type="GO" id="GO:0070847">
    <property type="term" value="C:core mediator complex"/>
    <property type="evidence" value="ECO:0007669"/>
    <property type="project" value="TreeGrafter"/>
</dbReference>
<dbReference type="PANTHER" id="PTHR13321:SF2">
    <property type="entry name" value="MEDIATOR OF RNA POLYMERASE II TRANSCRIPTION SUBUNIT 18"/>
    <property type="match status" value="1"/>
</dbReference>
<keyword evidence="6 8" id="KW-0539">Nucleus</keyword>
<dbReference type="GO" id="GO:0006369">
    <property type="term" value="P:termination of RNA polymerase II transcription"/>
    <property type="evidence" value="ECO:0007669"/>
    <property type="project" value="TreeGrafter"/>
</dbReference>
<dbReference type="EMBL" id="JAHLUN010000001">
    <property type="protein sequence ID" value="KAG7768787.1"/>
    <property type="molecule type" value="Genomic_DNA"/>
</dbReference>
<accession>A0AAN6DA11</accession>
<dbReference type="EMBL" id="JAHLUH010000001">
    <property type="protein sequence ID" value="KAG7730275.1"/>
    <property type="molecule type" value="Genomic_DNA"/>
</dbReference>
<dbReference type="GO" id="GO:0006357">
    <property type="term" value="P:regulation of transcription by RNA polymerase II"/>
    <property type="evidence" value="ECO:0007669"/>
    <property type="project" value="InterPro"/>
</dbReference>
<dbReference type="PANTHER" id="PTHR13321">
    <property type="entry name" value="MEDIATOR OF RNA POLYMERASE II TRANSCRIPTION, SUBUNIT 18"/>
    <property type="match status" value="1"/>
</dbReference>
<gene>
    <name evidence="8" type="primary">MED18</name>
    <name evidence="9" type="ORF">KL933_000070</name>
    <name evidence="10" type="ORF">KL946_000070</name>
</gene>
<comment type="subunit">
    <text evidence="8">Component of the Mediator complex.</text>
</comment>
<evidence type="ECO:0000313" key="11">
    <source>
        <dbReference type="Proteomes" id="UP000697297"/>
    </source>
</evidence>
<dbReference type="GO" id="GO:0003712">
    <property type="term" value="F:transcription coregulator activity"/>
    <property type="evidence" value="ECO:0007669"/>
    <property type="project" value="InterPro"/>
</dbReference>
<evidence type="ECO:0000256" key="8">
    <source>
        <dbReference type="RuleBase" id="RU364150"/>
    </source>
</evidence>
<dbReference type="Pfam" id="PF09637">
    <property type="entry name" value="Med18"/>
    <property type="match status" value="1"/>
</dbReference>
<evidence type="ECO:0000256" key="4">
    <source>
        <dbReference type="ARBA" id="ARBA00023015"/>
    </source>
</evidence>
<evidence type="ECO:0000313" key="12">
    <source>
        <dbReference type="Proteomes" id="UP000738402"/>
    </source>
</evidence>
<evidence type="ECO:0000256" key="5">
    <source>
        <dbReference type="ARBA" id="ARBA00023163"/>
    </source>
</evidence>
<evidence type="ECO:0000256" key="1">
    <source>
        <dbReference type="ARBA" id="ARBA00004123"/>
    </source>
</evidence>
<comment type="function">
    <text evidence="8">Component of the Mediator complex, a coactivator involved in the regulated transcription of nearly all RNA polymerase II-dependent genes. Mediator functions as a bridge to convey information from gene-specific regulatory proteins to the basal RNA polymerase II transcription machinery. Mediator is recruited to promoters by direct interactions with regulatory proteins and serves as a scaffold for the assembly of a functional preinitiation complex with RNA polymerase II and the general transcription factors.</text>
</comment>
<keyword evidence="8" id="KW-0010">Activator</keyword>
<dbReference type="AlphaFoldDB" id="A0AAN6DA11"/>
<evidence type="ECO:0000256" key="6">
    <source>
        <dbReference type="ARBA" id="ARBA00023242"/>
    </source>
</evidence>
<dbReference type="InterPro" id="IPR019095">
    <property type="entry name" value="Mediator_Med18"/>
</dbReference>
<dbReference type="Proteomes" id="UP000738402">
    <property type="component" value="Unassembled WGS sequence"/>
</dbReference>
<comment type="caution">
    <text evidence="9">The sequence shown here is derived from an EMBL/GenBank/DDBJ whole genome shotgun (WGS) entry which is preliminary data.</text>
</comment>
<evidence type="ECO:0000256" key="3">
    <source>
        <dbReference type="ARBA" id="ARBA00019612"/>
    </source>
</evidence>
<comment type="similarity">
    <text evidence="2 8">Belongs to the Mediator complex subunit 18 family.</text>
</comment>
<sequence>MVQQLSLYAATRSADVLLITLESLTGMRPQPMEQHTVVLRPKFPFRPEQKAGKINQIESYRIRMTRKGGADDRELMSDLQSPRWNNCIWTLQIADIPAAGKRPVLVQNLYETTIVQADDILGYMDELGYMPETEYWVRGVRFFYNDVIIEVFRVYHWKEQQELLDPKYQVRCVVNVARLNDLDSVARGTKQLEALKTELSGLIELDLYERTSLDGRVNWN</sequence>
<keyword evidence="5 8" id="KW-0804">Transcription</keyword>
<reference evidence="9 11" key="1">
    <citation type="journal article" date="2021" name="G3 (Bethesda)">
        <title>Genomic diversity, chromosomal rearrangements, and interspecies hybridization in the ogataea polymorpha species complex.</title>
        <authorList>
            <person name="Hanson S.J."/>
            <person name="Cinneide E.O."/>
            <person name="Salzberg L.I."/>
            <person name="Wolfe K.H."/>
            <person name="McGowan J."/>
            <person name="Fitzpatrick D.A."/>
            <person name="Matlin K."/>
        </authorList>
    </citation>
    <scope>NUCLEOTIDE SEQUENCE</scope>
    <source>
        <strain evidence="10">81-436-3</strain>
        <strain evidence="9">83-405-1</strain>
    </source>
</reference>
<evidence type="ECO:0000256" key="2">
    <source>
        <dbReference type="ARBA" id="ARBA00009814"/>
    </source>
</evidence>
<evidence type="ECO:0000313" key="10">
    <source>
        <dbReference type="EMBL" id="KAG7768787.1"/>
    </source>
</evidence>
<keyword evidence="11" id="KW-1185">Reference proteome</keyword>
<dbReference type="GO" id="GO:0016592">
    <property type="term" value="C:mediator complex"/>
    <property type="evidence" value="ECO:0007669"/>
    <property type="project" value="InterPro"/>
</dbReference>
<organism evidence="9 12">
    <name type="scientific">Ogataea haglerorum</name>
    <dbReference type="NCBI Taxonomy" id="1937702"/>
    <lineage>
        <taxon>Eukaryota</taxon>
        <taxon>Fungi</taxon>
        <taxon>Dikarya</taxon>
        <taxon>Ascomycota</taxon>
        <taxon>Saccharomycotina</taxon>
        <taxon>Pichiomycetes</taxon>
        <taxon>Pichiales</taxon>
        <taxon>Pichiaceae</taxon>
        <taxon>Ogataea</taxon>
    </lineage>
</organism>
<comment type="subcellular location">
    <subcellularLocation>
        <location evidence="1 8">Nucleus</location>
    </subcellularLocation>
</comment>
<proteinExistence type="inferred from homology"/>
<keyword evidence="4 8" id="KW-0805">Transcription regulation</keyword>
<protein>
    <recommendedName>
        <fullName evidence="3 8">Mediator of RNA polymerase II transcription subunit 18</fullName>
    </recommendedName>
    <alternativeName>
        <fullName evidence="7 8">Mediator complex subunit 18</fullName>
    </alternativeName>
</protein>
<evidence type="ECO:0000256" key="7">
    <source>
        <dbReference type="ARBA" id="ARBA00032012"/>
    </source>
</evidence>
<dbReference type="Gene3D" id="2.40.320.10">
    <property type="entry name" value="Hypothetical Protein Pfu-838710-001"/>
    <property type="match status" value="1"/>
</dbReference>
<name>A0AAN6DA11_9ASCO</name>
<dbReference type="Proteomes" id="UP000697297">
    <property type="component" value="Unassembled WGS sequence"/>
</dbReference>